<dbReference type="RefSeq" id="WP_171654596.1">
    <property type="nucleotide sequence ID" value="NZ_WHOD01000097.1"/>
</dbReference>
<dbReference type="AlphaFoldDB" id="A0A972H4V4"/>
<keyword evidence="1" id="KW-0732">Signal</keyword>
<dbReference type="InterPro" id="IPR012854">
    <property type="entry name" value="Cu_amine_oxidase-like_N"/>
</dbReference>
<dbReference type="Proteomes" id="UP000641588">
    <property type="component" value="Unassembled WGS sequence"/>
</dbReference>
<reference evidence="3" key="1">
    <citation type="submission" date="2019-10" db="EMBL/GenBank/DDBJ databases">
        <title>Description of Paenibacillus glebae sp. nov.</title>
        <authorList>
            <person name="Carlier A."/>
            <person name="Qi S."/>
        </authorList>
    </citation>
    <scope>NUCLEOTIDE SEQUENCE</scope>
    <source>
        <strain evidence="3">LMG 31456</strain>
    </source>
</reference>
<dbReference type="SUPFAM" id="SSF55383">
    <property type="entry name" value="Copper amine oxidase, domain N"/>
    <property type="match status" value="2"/>
</dbReference>
<keyword evidence="4" id="KW-1185">Reference proteome</keyword>
<accession>A0A972H4V4</accession>
<dbReference type="GO" id="GO:0005975">
    <property type="term" value="P:carbohydrate metabolic process"/>
    <property type="evidence" value="ECO:0007669"/>
    <property type="project" value="InterPro"/>
</dbReference>
<dbReference type="Gene3D" id="2.60.40.710">
    <property type="entry name" value="Endoglucanase-like"/>
    <property type="match status" value="1"/>
</dbReference>
<evidence type="ECO:0000313" key="3">
    <source>
        <dbReference type="EMBL" id="NOU96361.1"/>
    </source>
</evidence>
<organism evidence="3 4">
    <name type="scientific">Paenibacillus foliorum</name>
    <dbReference type="NCBI Taxonomy" id="2654974"/>
    <lineage>
        <taxon>Bacteria</taxon>
        <taxon>Bacillati</taxon>
        <taxon>Bacillota</taxon>
        <taxon>Bacilli</taxon>
        <taxon>Bacillales</taxon>
        <taxon>Paenibacillaceae</taxon>
        <taxon>Paenibacillus</taxon>
    </lineage>
</organism>
<dbReference type="InterPro" id="IPR036966">
    <property type="entry name" value="CBM3_sf"/>
</dbReference>
<feature type="chain" id="PRO_5037652724" description="Copper amine oxidase-like N-terminal domain-containing protein" evidence="1">
    <location>
        <begin position="34"/>
        <end position="406"/>
    </location>
</feature>
<feature type="signal peptide" evidence="1">
    <location>
        <begin position="1"/>
        <end position="33"/>
    </location>
</feature>
<name>A0A972H4V4_9BACL</name>
<evidence type="ECO:0000313" key="4">
    <source>
        <dbReference type="Proteomes" id="UP000641588"/>
    </source>
</evidence>
<dbReference type="Gene3D" id="3.30.457.10">
    <property type="entry name" value="Copper amine oxidase-like, N-terminal domain"/>
    <property type="match status" value="1"/>
</dbReference>
<dbReference type="Pfam" id="PF07833">
    <property type="entry name" value="Cu_amine_oxidN1"/>
    <property type="match status" value="1"/>
</dbReference>
<comment type="caution">
    <text evidence="3">The sequence shown here is derived from an EMBL/GenBank/DDBJ whole genome shotgun (WGS) entry which is preliminary data.</text>
</comment>
<evidence type="ECO:0000259" key="2">
    <source>
        <dbReference type="Pfam" id="PF07833"/>
    </source>
</evidence>
<dbReference type="EMBL" id="WHOD01000097">
    <property type="protein sequence ID" value="NOU96361.1"/>
    <property type="molecule type" value="Genomic_DNA"/>
</dbReference>
<gene>
    <name evidence="3" type="ORF">GC093_24550</name>
</gene>
<dbReference type="InterPro" id="IPR036582">
    <property type="entry name" value="Mao_N_sf"/>
</dbReference>
<evidence type="ECO:0000256" key="1">
    <source>
        <dbReference type="SAM" id="SignalP"/>
    </source>
</evidence>
<proteinExistence type="predicted"/>
<protein>
    <recommendedName>
        <fullName evidence="2">Copper amine oxidase-like N-terminal domain-containing protein</fullName>
    </recommendedName>
</protein>
<sequence>MVFVRGRFALISGMLLTLLFSLLSFVATPSVSAAVAPGDLLITELVSQSADDKGETGELYRYIQLYNNTDQPIDLSQQKIYYYYQVAEKPWETSKFDKIDITDRDKKIVGSDGKTKSKMYIQPHSIKVVWIYVPKDVIVNKTLDKFNAMYGTQLTDDDIVYSFHNGFAYTGQRYLAIVGPGGNKDTDRYSFIRFNGKAASKQCNDSKPDVCDFAKGESVKYFYPQNGLDPATREMEVKGADSVHQKPTPGKLAAGQVLGQPEIDQPTADQSAVSVNKKDESQAIILQIGNQSANVKGKDQKLEVAPVLDGDTTMVPFRFIGEALGATVVWGQSEQKVTLTLNDITVVLVIDSKEASIGGNKATLETAPKIIDGNTMVPLRFVSESLKQEVKYDAATKRITLSPLKP</sequence>
<feature type="domain" description="Copper amine oxidase-like N-terminal" evidence="2">
    <location>
        <begin position="295"/>
        <end position="400"/>
    </location>
</feature>
<dbReference type="GO" id="GO:0030248">
    <property type="term" value="F:cellulose binding"/>
    <property type="evidence" value="ECO:0007669"/>
    <property type="project" value="InterPro"/>
</dbReference>